<accession>A0A9W7TZ56</accession>
<dbReference type="InterPro" id="IPR050545">
    <property type="entry name" value="Mycobact_MmpL"/>
</dbReference>
<evidence type="ECO:0000313" key="8">
    <source>
        <dbReference type="EMBL" id="KAA0680618.1"/>
    </source>
</evidence>
<dbReference type="RefSeq" id="WP_149469191.1">
    <property type="nucleotide sequence ID" value="NZ_QOKW01000008.1"/>
</dbReference>
<dbReference type="Pfam" id="PF03176">
    <property type="entry name" value="MMPL"/>
    <property type="match status" value="2"/>
</dbReference>
<dbReference type="Gene3D" id="1.20.1640.10">
    <property type="entry name" value="Multidrug efflux transporter AcrB transmembrane domain"/>
    <property type="match status" value="2"/>
</dbReference>
<evidence type="ECO:0000256" key="3">
    <source>
        <dbReference type="ARBA" id="ARBA00022692"/>
    </source>
</evidence>
<feature type="transmembrane region" description="Helical" evidence="6">
    <location>
        <begin position="382"/>
        <end position="408"/>
    </location>
</feature>
<keyword evidence="5 6" id="KW-0472">Membrane</keyword>
<keyword evidence="9" id="KW-1185">Reference proteome</keyword>
<gene>
    <name evidence="8" type="ORF">DS843_12285</name>
</gene>
<dbReference type="SUPFAM" id="SSF82866">
    <property type="entry name" value="Multidrug efflux transporter AcrB transmembrane domain"/>
    <property type="match status" value="2"/>
</dbReference>
<dbReference type="InterPro" id="IPR004869">
    <property type="entry name" value="MMPL_dom"/>
</dbReference>
<feature type="transmembrane region" description="Helical" evidence="6">
    <location>
        <begin position="285"/>
        <end position="304"/>
    </location>
</feature>
<evidence type="ECO:0000256" key="6">
    <source>
        <dbReference type="SAM" id="Phobius"/>
    </source>
</evidence>
<evidence type="ECO:0000256" key="1">
    <source>
        <dbReference type="ARBA" id="ARBA00004651"/>
    </source>
</evidence>
<name>A0A9W7TZ56_9PROT</name>
<dbReference type="Proteomes" id="UP000480854">
    <property type="component" value="Unassembled WGS sequence"/>
</dbReference>
<dbReference type="PANTHER" id="PTHR33406">
    <property type="entry name" value="MEMBRANE PROTEIN MJ1562-RELATED"/>
    <property type="match status" value="1"/>
</dbReference>
<keyword evidence="4 6" id="KW-1133">Transmembrane helix</keyword>
<sequence length="827" mass="90336">MLRIIGQFARAADRLFQATARAILLHPVKSAVAALIVTGAGLAALPQLKSDGRIEAFMHNSDPALVAYYDMRRSFGQDNRIVVTVGSPDLFSKPFLQKFTQLHRDIERGVPYIAEIFSLYNIPFIQYQDGGVYLEELVHNMIVRDQDPRVMRDRILATPLYRNFIISEDGRTASIVVEPYRYAPHAEDCVARPQDGTSCGGDEPDGVKRQLLGPPHYAEMARTIGEIAARYHDPAGFDIHVSGAPIVSTEIVRLMSKDMPRFTLLCFAVAVAVIMVMYRSILVSLAALFAFMSSIVVTFGMMAVLGEPVTPPTQLLIPLLLVSSLCTFIHFISGLFRAHRETGDKAAAVSVAMTRGHAPILFSALTTAAGLIGFVTSTLAPITVLGLFGAVGTMVAYAMGMVCTILVFRMLPKRFFERRYEDYPAVISVMTAMSLFAVRRPKFVLAVAVLVGVGALAGIRHLEYSHNSLLWLPADNAVRQSTAHIDDTFNGTVNLEVVIRPQGGRDFRDEELMRRVDEVAARVHDASDIPIGRHTSIIDFLKETNQALNDGDPAAHGVPNQRAIWDQLLLLEGQGNDDMLRYTTLSYDAGRVSFLTPWLEAKRFTAFIHTVQSMFEEALGPMAEVRTTGLIALLAMTSTAVLDSMTSSYIVALVQIMVLMCISLGRVRLGVLSMLPNIVPFLLLLGYMGAAGIPLDTFTVLIGGIITGLIVDDTTHYFFQYKRNLEEIGDVERAIRATIEDMGVPIFTTTIVVMSSFAVFTISSLNNLQSFGLLMTLGAFLALLADLLVSPALLVTFSHAPAKAGNAFRDAGVDGGVDAVVEVRHAS</sequence>
<feature type="transmembrane region" description="Helical" evidence="6">
    <location>
        <begin position="259"/>
        <end position="278"/>
    </location>
</feature>
<dbReference type="GO" id="GO:0005886">
    <property type="term" value="C:plasma membrane"/>
    <property type="evidence" value="ECO:0007669"/>
    <property type="project" value="UniProtKB-SubCell"/>
</dbReference>
<feature type="transmembrane region" description="Helical" evidence="6">
    <location>
        <begin position="357"/>
        <end position="376"/>
    </location>
</feature>
<evidence type="ECO:0000256" key="2">
    <source>
        <dbReference type="ARBA" id="ARBA00022475"/>
    </source>
</evidence>
<feature type="transmembrane region" description="Helical" evidence="6">
    <location>
        <begin position="648"/>
        <end position="667"/>
    </location>
</feature>
<dbReference type="PANTHER" id="PTHR33406:SF12">
    <property type="entry name" value="BLR2997 PROTEIN"/>
    <property type="match status" value="1"/>
</dbReference>
<feature type="transmembrane region" description="Helical" evidence="6">
    <location>
        <begin position="771"/>
        <end position="795"/>
    </location>
</feature>
<reference evidence="8 9" key="1">
    <citation type="submission" date="2018-07" db="EMBL/GenBank/DDBJ databases">
        <title>Genome sequence of Azospirillum sp. ATCC 49961.</title>
        <authorList>
            <person name="Sant'Anna F.H."/>
            <person name="Baldani J.I."/>
            <person name="Zilli J.E."/>
            <person name="Reis V.M."/>
            <person name="Hartmann A."/>
            <person name="Cruz L."/>
            <person name="de Souza E.M."/>
            <person name="de Oliveira Pedrosa F."/>
            <person name="Passaglia L.M.P."/>
        </authorList>
    </citation>
    <scope>NUCLEOTIDE SEQUENCE [LARGE SCALE GENOMIC DNA]</scope>
    <source>
        <strain evidence="8 9">ATCC 49961</strain>
    </source>
</reference>
<feature type="transmembrane region" description="Helical" evidence="6">
    <location>
        <begin position="743"/>
        <end position="765"/>
    </location>
</feature>
<comment type="subcellular location">
    <subcellularLocation>
        <location evidence="1">Cell membrane</location>
        <topology evidence="1">Multi-pass membrane protein</topology>
    </subcellularLocation>
</comment>
<dbReference type="PROSITE" id="PS50156">
    <property type="entry name" value="SSD"/>
    <property type="match status" value="1"/>
</dbReference>
<evidence type="ECO:0000256" key="5">
    <source>
        <dbReference type="ARBA" id="ARBA00023136"/>
    </source>
</evidence>
<feature type="domain" description="SSD" evidence="7">
    <location>
        <begin position="678"/>
        <end position="796"/>
    </location>
</feature>
<organism evidence="8 9">
    <name type="scientific">Roseomonas genomospecies 6</name>
    <dbReference type="NCBI Taxonomy" id="214106"/>
    <lineage>
        <taxon>Bacteria</taxon>
        <taxon>Pseudomonadati</taxon>
        <taxon>Pseudomonadota</taxon>
        <taxon>Alphaproteobacteria</taxon>
        <taxon>Acetobacterales</taxon>
        <taxon>Roseomonadaceae</taxon>
        <taxon>Roseomonas</taxon>
    </lineage>
</organism>
<evidence type="ECO:0000256" key="4">
    <source>
        <dbReference type="ARBA" id="ARBA00022989"/>
    </source>
</evidence>
<dbReference type="OrthoDB" id="9794724at2"/>
<evidence type="ECO:0000313" key="9">
    <source>
        <dbReference type="Proteomes" id="UP000480854"/>
    </source>
</evidence>
<proteinExistence type="predicted"/>
<feature type="transmembrane region" description="Helical" evidence="6">
    <location>
        <begin position="699"/>
        <end position="719"/>
    </location>
</feature>
<feature type="transmembrane region" description="Helical" evidence="6">
    <location>
        <begin position="674"/>
        <end position="693"/>
    </location>
</feature>
<feature type="transmembrane region" description="Helical" evidence="6">
    <location>
        <begin position="443"/>
        <end position="462"/>
    </location>
</feature>
<dbReference type="EMBL" id="QOKW01000008">
    <property type="protein sequence ID" value="KAA0680618.1"/>
    <property type="molecule type" value="Genomic_DNA"/>
</dbReference>
<feature type="transmembrane region" description="Helical" evidence="6">
    <location>
        <begin position="316"/>
        <end position="336"/>
    </location>
</feature>
<dbReference type="InterPro" id="IPR000731">
    <property type="entry name" value="SSD"/>
</dbReference>
<keyword evidence="3 6" id="KW-0812">Transmembrane</keyword>
<evidence type="ECO:0000259" key="7">
    <source>
        <dbReference type="PROSITE" id="PS50156"/>
    </source>
</evidence>
<dbReference type="AlphaFoldDB" id="A0A9W7TZ56"/>
<comment type="caution">
    <text evidence="8">The sequence shown here is derived from an EMBL/GenBank/DDBJ whole genome shotgun (WGS) entry which is preliminary data.</text>
</comment>
<keyword evidence="2" id="KW-1003">Cell membrane</keyword>
<protein>
    <recommendedName>
        <fullName evidence="7">SSD domain-containing protein</fullName>
    </recommendedName>
</protein>